<evidence type="ECO:0000313" key="2">
    <source>
        <dbReference type="Proteomes" id="UP000326641"/>
    </source>
</evidence>
<protein>
    <submittedName>
        <fullName evidence="1">Uncharacterized protein</fullName>
    </submittedName>
</protein>
<gene>
    <name evidence="1" type="ORF">DF3PA_250025</name>
</gene>
<dbReference type="EMBL" id="UXAT02000018">
    <property type="protein sequence ID" value="VUX46617.1"/>
    <property type="molecule type" value="Genomic_DNA"/>
</dbReference>
<sequence>MRQSAVIVHSRFNEAAALLPREGGVVLDTGLLPSMASMRPRHYCRGRGIRRTAPAPADRCASMRPRHYCRGRAPSAHGTMRRFRELQ</sequence>
<name>A0A564WDN3_9PROT</name>
<reference evidence="1" key="1">
    <citation type="submission" date="2018-11" db="EMBL/GenBank/DDBJ databases">
        <authorList>
            <person name="Onetto C."/>
        </authorList>
    </citation>
    <scope>NUCLEOTIDE SEQUENCE [LARGE SCALE GENOMIC DNA]</scope>
</reference>
<accession>A0A564WDN3</accession>
<dbReference type="AlphaFoldDB" id="A0A564WDN3"/>
<evidence type="ECO:0000313" key="1">
    <source>
        <dbReference type="EMBL" id="VUX46617.1"/>
    </source>
</evidence>
<comment type="caution">
    <text evidence="1">The sequence shown here is derived from an EMBL/GenBank/DDBJ whole genome shotgun (WGS) entry which is preliminary data.</text>
</comment>
<dbReference type="Proteomes" id="UP000326641">
    <property type="component" value="Unassembled WGS sequence"/>
</dbReference>
<keyword evidence="2" id="KW-1185">Reference proteome</keyword>
<proteinExistence type="predicted"/>
<organism evidence="1 2">
    <name type="scientific">Candidatus Defluviicoccus seviourii</name>
    <dbReference type="NCBI Taxonomy" id="2565273"/>
    <lineage>
        <taxon>Bacteria</taxon>
        <taxon>Pseudomonadati</taxon>
        <taxon>Pseudomonadota</taxon>
        <taxon>Alphaproteobacteria</taxon>
        <taxon>Rhodospirillales</taxon>
        <taxon>Rhodospirillaceae</taxon>
        <taxon>Defluviicoccus</taxon>
    </lineage>
</organism>